<feature type="non-terminal residue" evidence="1">
    <location>
        <position position="1"/>
    </location>
</feature>
<organism evidence="1 2">
    <name type="scientific">Ixodes persulcatus</name>
    <name type="common">Taiga tick</name>
    <dbReference type="NCBI Taxonomy" id="34615"/>
    <lineage>
        <taxon>Eukaryota</taxon>
        <taxon>Metazoa</taxon>
        <taxon>Ecdysozoa</taxon>
        <taxon>Arthropoda</taxon>
        <taxon>Chelicerata</taxon>
        <taxon>Arachnida</taxon>
        <taxon>Acari</taxon>
        <taxon>Parasitiformes</taxon>
        <taxon>Ixodida</taxon>
        <taxon>Ixodoidea</taxon>
        <taxon>Ixodidae</taxon>
        <taxon>Ixodinae</taxon>
        <taxon>Ixodes</taxon>
    </lineage>
</organism>
<dbReference type="EMBL" id="JABSTQ010009559">
    <property type="protein sequence ID" value="KAG0428168.1"/>
    <property type="molecule type" value="Genomic_DNA"/>
</dbReference>
<dbReference type="Proteomes" id="UP000805193">
    <property type="component" value="Unassembled WGS sequence"/>
</dbReference>
<reference evidence="1 2" key="1">
    <citation type="journal article" date="2020" name="Cell">
        <title>Large-Scale Comparative Analyses of Tick Genomes Elucidate Their Genetic Diversity and Vector Capacities.</title>
        <authorList>
            <consortium name="Tick Genome and Microbiome Consortium (TIGMIC)"/>
            <person name="Jia N."/>
            <person name="Wang J."/>
            <person name="Shi W."/>
            <person name="Du L."/>
            <person name="Sun Y."/>
            <person name="Zhan W."/>
            <person name="Jiang J.F."/>
            <person name="Wang Q."/>
            <person name="Zhang B."/>
            <person name="Ji P."/>
            <person name="Bell-Sakyi L."/>
            <person name="Cui X.M."/>
            <person name="Yuan T.T."/>
            <person name="Jiang B.G."/>
            <person name="Yang W.F."/>
            <person name="Lam T.T."/>
            <person name="Chang Q.C."/>
            <person name="Ding S.J."/>
            <person name="Wang X.J."/>
            <person name="Zhu J.G."/>
            <person name="Ruan X.D."/>
            <person name="Zhao L."/>
            <person name="Wei J.T."/>
            <person name="Ye R.Z."/>
            <person name="Que T.C."/>
            <person name="Du C.H."/>
            <person name="Zhou Y.H."/>
            <person name="Cheng J.X."/>
            <person name="Dai P.F."/>
            <person name="Guo W.B."/>
            <person name="Han X.H."/>
            <person name="Huang E.J."/>
            <person name="Li L.F."/>
            <person name="Wei W."/>
            <person name="Gao Y.C."/>
            <person name="Liu J.Z."/>
            <person name="Shao H.Z."/>
            <person name="Wang X."/>
            <person name="Wang C.C."/>
            <person name="Yang T.C."/>
            <person name="Huo Q.B."/>
            <person name="Li W."/>
            <person name="Chen H.Y."/>
            <person name="Chen S.E."/>
            <person name="Zhou L.G."/>
            <person name="Ni X.B."/>
            <person name="Tian J.H."/>
            <person name="Sheng Y."/>
            <person name="Liu T."/>
            <person name="Pan Y.S."/>
            <person name="Xia L.Y."/>
            <person name="Li J."/>
            <person name="Zhao F."/>
            <person name="Cao W.C."/>
        </authorList>
    </citation>
    <scope>NUCLEOTIDE SEQUENCE [LARGE SCALE GENOMIC DNA]</scope>
    <source>
        <strain evidence="1">Iper-2018</strain>
    </source>
</reference>
<evidence type="ECO:0000313" key="2">
    <source>
        <dbReference type="Proteomes" id="UP000805193"/>
    </source>
</evidence>
<accession>A0AC60Q3C3</accession>
<protein>
    <submittedName>
        <fullName evidence="1">Uncharacterized protein</fullName>
    </submittedName>
</protein>
<keyword evidence="2" id="KW-1185">Reference proteome</keyword>
<name>A0AC60Q3C3_IXOPE</name>
<evidence type="ECO:0000313" key="1">
    <source>
        <dbReference type="EMBL" id="KAG0428168.1"/>
    </source>
</evidence>
<sequence length="758" mass="83274">EPTAATFMESSHRTANSSCRWTCIRSGFCKQRRQSHASTASARKYGLLKALQSKRHRSTHCYRTMCFWCHVFLCVLSTVPCLEAKEAPERYREHEYFLRKIFDKYGHNGVMSFEGFEHLLENLGLAQIVFHDHDLSLHRPEGATGFVNQHPHHDHSETAFRGRSGDGGEGHEDHHGHSHNKRSGDAPDATENDVASRVERGVPSQEPSVKASFNATGLVDVPNPTHKATSITFEKCLSATEILHTFDISPEKSSINIESFRYLCPAIIYQLDQKHCSTPVSSKHIHHHSDGEGVAVDFKVWMYAFLGVLAISLCGLVSVAIVPLMKKVFYQTLIQFLVGLAIGSLTGDAMLHLLPHAMSGHHDHSEEGEGEEFVWHGLAALGGIYVFLIVERFLSIHSNHKHRKHSPKSSNSIQSTHTPKRLRSAVQEEHSRAMDEKLSHHKRGSYSFMDPSGMEALEHLTAVPAEELELSPLGDNGGGNSYMEIVDLKDHDHHLHAGDGDAPLQPDKSQDLVVIMKNGGSKMAAGRCPPSPPTPEEDSSHRHPLCHGSRDPGTEECHTETLVFRQTGEEHSFTLTVADHHHHHHHHGHSHEVPSTVAAMAWMVIIGDGLHNFSDGLAIGASFASGLSGGLSTTIAVFCHELPHELGDFAVLLKAGMSVKQAMLYNILSSILCLVGMAIGISLGNIHSASSWIFAGVGGMFLYIALVDMLPELSVNPSHSNSRAVHQLGIQLLGISLGISTMFVIALYERDLQGLMSS</sequence>
<comment type="caution">
    <text evidence="1">The sequence shown here is derived from an EMBL/GenBank/DDBJ whole genome shotgun (WGS) entry which is preliminary data.</text>
</comment>
<gene>
    <name evidence="1" type="ORF">HPB47_024842</name>
</gene>
<proteinExistence type="predicted"/>